<accession>A0AA35D8F7</accession>
<proteinExistence type="predicted"/>
<dbReference type="AlphaFoldDB" id="A0AA35D8F7"/>
<dbReference type="Proteomes" id="UP000834458">
    <property type="component" value="Unassembled WGS sequence"/>
</dbReference>
<feature type="transmembrane region" description="Helical" evidence="1">
    <location>
        <begin position="26"/>
        <end position="44"/>
    </location>
</feature>
<keyword evidence="1" id="KW-1133">Transmembrane helix</keyword>
<dbReference type="RefSeq" id="WP_234688342.1">
    <property type="nucleotide sequence ID" value="NZ_CAHPRW010000073.1"/>
</dbReference>
<reference evidence="2" key="1">
    <citation type="submission" date="2020-05" db="EMBL/GenBank/DDBJ databases">
        <authorList>
            <person name="Delgado-Blas J."/>
        </authorList>
    </citation>
    <scope>NUCLEOTIDE SEQUENCE</scope>
    <source>
        <strain evidence="2">BB1454</strain>
    </source>
</reference>
<gene>
    <name evidence="2" type="ORF">GHA_02502</name>
</gene>
<evidence type="ECO:0000313" key="3">
    <source>
        <dbReference type="Proteomes" id="UP000834458"/>
    </source>
</evidence>
<comment type="caution">
    <text evidence="2">The sequence shown here is derived from an EMBL/GenBank/DDBJ whole genome shotgun (WGS) entry which is preliminary data.</text>
</comment>
<keyword evidence="1" id="KW-0472">Membrane</keyword>
<protein>
    <submittedName>
        <fullName evidence="2">Uncharacterized protein</fullName>
    </submittedName>
</protein>
<keyword evidence="1" id="KW-0812">Transmembrane</keyword>
<organism evidence="2 3">
    <name type="scientific">Comamonas aquatica</name>
    <dbReference type="NCBI Taxonomy" id="225991"/>
    <lineage>
        <taxon>Bacteria</taxon>
        <taxon>Pseudomonadati</taxon>
        <taxon>Pseudomonadota</taxon>
        <taxon>Betaproteobacteria</taxon>
        <taxon>Burkholderiales</taxon>
        <taxon>Comamonadaceae</taxon>
        <taxon>Comamonas</taxon>
    </lineage>
</organism>
<sequence>MRYDDWMDQERESRPRKRRPSFLTRLLMRLLLMVVGALVVMWAYKQISIQAVQELTNISTEAQQRMRDKAAKPVQEPIKHDEAIKQFQQQQKAELAKRQERREIAWRQFFTPAPECLRDATVECANAYIRAKRKFDEQYRD</sequence>
<name>A0AA35D8F7_9BURK</name>
<evidence type="ECO:0000256" key="1">
    <source>
        <dbReference type="SAM" id="Phobius"/>
    </source>
</evidence>
<dbReference type="EMBL" id="CAHPSC010000036">
    <property type="protein sequence ID" value="CAB5697872.1"/>
    <property type="molecule type" value="Genomic_DNA"/>
</dbReference>
<evidence type="ECO:0000313" key="2">
    <source>
        <dbReference type="EMBL" id="CAB5697872.1"/>
    </source>
</evidence>